<name>A0A3B0YIK1_9ZZZZ</name>
<sequence>MRYGAVDRWYVSSASSMPVPVTHALTHVVGQAVSAYLPGGEGADDWLRRINELQMLLHGHEVNQQRASQGHPLVSGLWLWGGGLMPAAGRACCSQIQTARGVLSGLANLHGVTQVNDITEASLLKKGDNILLDLDACELAAGSGDVQRWCMSLEQLERDWFRPLLNALIRGRIQTLDVLPLDGFRYPLRRSDLLAFWRGKKGYRSLAC</sequence>
<accession>A0A3B0YIK1</accession>
<proteinExistence type="predicted"/>
<dbReference type="EMBL" id="UOFN01000053">
    <property type="protein sequence ID" value="VAW75963.1"/>
    <property type="molecule type" value="Genomic_DNA"/>
</dbReference>
<gene>
    <name evidence="1" type="ORF">MNBD_GAMMA15-2423</name>
</gene>
<protein>
    <submittedName>
        <fullName evidence="1">Uncharacterized protein</fullName>
    </submittedName>
</protein>
<organism evidence="1">
    <name type="scientific">hydrothermal vent metagenome</name>
    <dbReference type="NCBI Taxonomy" id="652676"/>
    <lineage>
        <taxon>unclassified sequences</taxon>
        <taxon>metagenomes</taxon>
        <taxon>ecological metagenomes</taxon>
    </lineage>
</organism>
<evidence type="ECO:0000313" key="1">
    <source>
        <dbReference type="EMBL" id="VAW75963.1"/>
    </source>
</evidence>
<reference evidence="1" key="1">
    <citation type="submission" date="2018-06" db="EMBL/GenBank/DDBJ databases">
        <authorList>
            <person name="Zhirakovskaya E."/>
        </authorList>
    </citation>
    <scope>NUCLEOTIDE SEQUENCE</scope>
</reference>
<dbReference type="AlphaFoldDB" id="A0A3B0YIK1"/>